<dbReference type="HAMAP" id="MF_00674">
    <property type="entry name" value="UPF0251"/>
    <property type="match status" value="1"/>
</dbReference>
<dbReference type="AlphaFoldDB" id="A0A1F5DFB5"/>
<protein>
    <recommendedName>
        <fullName evidence="2">UPF0251 protein A3J78_02560</fullName>
    </recommendedName>
</protein>
<proteinExistence type="inferred from homology"/>
<name>A0A1F5DFB5_9BACT</name>
<dbReference type="Proteomes" id="UP000178758">
    <property type="component" value="Unassembled WGS sequence"/>
</dbReference>
<organism evidence="3 4">
    <name type="scientific">Candidatus Beckwithbacteria bacterium RBG_13_35_6</name>
    <dbReference type="NCBI Taxonomy" id="1797456"/>
    <lineage>
        <taxon>Bacteria</taxon>
        <taxon>Candidatus Beckwithiibacteriota</taxon>
    </lineage>
</organism>
<dbReference type="Pfam" id="PF02001">
    <property type="entry name" value="DUF134"/>
    <property type="match status" value="1"/>
</dbReference>
<sequence>MSRPRIPRCLRFKPNVYYFKPQGIPLRELEEVVLLPDELEALKLYEVDGLEQIEASKKMKISQPTFARILGSSHKKIAQAIISGKAIKIEVRK</sequence>
<dbReference type="InterPro" id="IPR002852">
    <property type="entry name" value="UPF0251"/>
</dbReference>
<reference evidence="3 4" key="1">
    <citation type="journal article" date="2016" name="Nat. Commun.">
        <title>Thousands of microbial genomes shed light on interconnected biogeochemical processes in an aquifer system.</title>
        <authorList>
            <person name="Anantharaman K."/>
            <person name="Brown C.T."/>
            <person name="Hug L.A."/>
            <person name="Sharon I."/>
            <person name="Castelle C.J."/>
            <person name="Probst A.J."/>
            <person name="Thomas B.C."/>
            <person name="Singh A."/>
            <person name="Wilkins M.J."/>
            <person name="Karaoz U."/>
            <person name="Brodie E.L."/>
            <person name="Williams K.H."/>
            <person name="Hubbard S.S."/>
            <person name="Banfield J.F."/>
        </authorList>
    </citation>
    <scope>NUCLEOTIDE SEQUENCE [LARGE SCALE GENOMIC DNA]</scope>
</reference>
<dbReference type="PANTHER" id="PTHR37478:SF2">
    <property type="entry name" value="UPF0251 PROTEIN TK0562"/>
    <property type="match status" value="1"/>
</dbReference>
<dbReference type="EMBL" id="MEZJ01000025">
    <property type="protein sequence ID" value="OGD53785.1"/>
    <property type="molecule type" value="Genomic_DNA"/>
</dbReference>
<accession>A0A1F5DFB5</accession>
<evidence type="ECO:0000256" key="1">
    <source>
        <dbReference type="ARBA" id="ARBA00009350"/>
    </source>
</evidence>
<evidence type="ECO:0000256" key="2">
    <source>
        <dbReference type="HAMAP-Rule" id="MF_00674"/>
    </source>
</evidence>
<evidence type="ECO:0000313" key="3">
    <source>
        <dbReference type="EMBL" id="OGD53785.1"/>
    </source>
</evidence>
<dbReference type="PANTHER" id="PTHR37478">
    <property type="match status" value="1"/>
</dbReference>
<comment type="caution">
    <text evidence="3">The sequence shown here is derived from an EMBL/GenBank/DDBJ whole genome shotgun (WGS) entry which is preliminary data.</text>
</comment>
<gene>
    <name evidence="3" type="ORF">A3J78_02560</name>
</gene>
<evidence type="ECO:0000313" key="4">
    <source>
        <dbReference type="Proteomes" id="UP000178758"/>
    </source>
</evidence>
<comment type="similarity">
    <text evidence="1 2">Belongs to the UPF0251 family.</text>
</comment>